<reference evidence="9 10" key="1">
    <citation type="journal article" date="2011" name="J. Bacteriol.">
        <title>Draft genome sequence of the thermoalkaliphilic Caldalkalibacillus thermarum strain TA2.A1.</title>
        <authorList>
            <person name="Kalamorz F."/>
            <person name="Keis S."/>
            <person name="McMillan D.G."/>
            <person name="Olsson K."/>
            <person name="Stanton J.A."/>
            <person name="Stockwell P."/>
            <person name="Black M.A."/>
            <person name="Klingeman D.M."/>
            <person name="Land M.L."/>
            <person name="Han C.S."/>
            <person name="Martin S.L."/>
            <person name="Becher S.A."/>
            <person name="Peddie C.J."/>
            <person name="Morgan H.W."/>
            <person name="Matthies D."/>
            <person name="Preiss L."/>
            <person name="Meier T."/>
            <person name="Brown S.D."/>
            <person name="Cook G.M."/>
        </authorList>
    </citation>
    <scope>NUCLEOTIDE SEQUENCE [LARGE SCALE GENOMIC DNA]</scope>
    <source>
        <strain evidence="9 10">TA2.A1</strain>
    </source>
</reference>
<feature type="transmembrane region" description="Helical" evidence="7">
    <location>
        <begin position="47"/>
        <end position="67"/>
    </location>
</feature>
<proteinExistence type="inferred from homology"/>
<dbReference type="Gene3D" id="3.30.70.260">
    <property type="match status" value="1"/>
</dbReference>
<comment type="similarity">
    <text evidence="2">Belongs to the MgtC/SapB family.</text>
</comment>
<feature type="transmembrane region" description="Helical" evidence="7">
    <location>
        <begin position="87"/>
        <end position="108"/>
    </location>
</feature>
<evidence type="ECO:0000256" key="2">
    <source>
        <dbReference type="ARBA" id="ARBA00009298"/>
    </source>
</evidence>
<dbReference type="SUPFAM" id="SSF55021">
    <property type="entry name" value="ACT-like"/>
    <property type="match status" value="1"/>
</dbReference>
<dbReference type="PROSITE" id="PS51671">
    <property type="entry name" value="ACT"/>
    <property type="match status" value="1"/>
</dbReference>
<evidence type="ECO:0000313" key="9">
    <source>
        <dbReference type="EMBL" id="EGL83490.1"/>
    </source>
</evidence>
<gene>
    <name evidence="9" type="ORF">CathTA2_0955</name>
</gene>
<dbReference type="RefSeq" id="WP_007503624.1">
    <property type="nucleotide sequence ID" value="NZ_AFCE01000102.1"/>
</dbReference>
<comment type="subcellular location">
    <subcellularLocation>
        <location evidence="1">Cell membrane</location>
        <topology evidence="1">Multi-pass membrane protein</topology>
    </subcellularLocation>
</comment>
<feature type="domain" description="ACT" evidence="8">
    <location>
        <begin position="166"/>
        <end position="242"/>
    </location>
</feature>
<evidence type="ECO:0000256" key="6">
    <source>
        <dbReference type="ARBA" id="ARBA00023136"/>
    </source>
</evidence>
<protein>
    <submittedName>
        <fullName evidence="9">MgtC/SapB transporter</fullName>
    </submittedName>
</protein>
<dbReference type="AlphaFoldDB" id="F5L592"/>
<dbReference type="PRINTS" id="PR01837">
    <property type="entry name" value="MGTCSAPBPROT"/>
</dbReference>
<feature type="transmembrane region" description="Helical" evidence="7">
    <location>
        <begin position="120"/>
        <end position="151"/>
    </location>
</feature>
<organism evidence="9 10">
    <name type="scientific">Caldalkalibacillus thermarum (strain TA2.A1)</name>
    <dbReference type="NCBI Taxonomy" id="986075"/>
    <lineage>
        <taxon>Bacteria</taxon>
        <taxon>Bacillati</taxon>
        <taxon>Bacillota</taxon>
        <taxon>Bacilli</taxon>
        <taxon>Bacillales</taxon>
        <taxon>Bacillaceae</taxon>
        <taxon>Caldalkalibacillus</taxon>
    </lineage>
</organism>
<dbReference type="InterPro" id="IPR049177">
    <property type="entry name" value="MgtC_SapB_SrpB_YhiD_N"/>
</dbReference>
<dbReference type="Pfam" id="PF02308">
    <property type="entry name" value="MgtC"/>
    <property type="match status" value="1"/>
</dbReference>
<evidence type="ECO:0000256" key="7">
    <source>
        <dbReference type="SAM" id="Phobius"/>
    </source>
</evidence>
<evidence type="ECO:0000259" key="8">
    <source>
        <dbReference type="PROSITE" id="PS51671"/>
    </source>
</evidence>
<keyword evidence="3" id="KW-1003">Cell membrane</keyword>
<name>F5L592_CALTT</name>
<evidence type="ECO:0000256" key="3">
    <source>
        <dbReference type="ARBA" id="ARBA00022475"/>
    </source>
</evidence>
<comment type="caution">
    <text evidence="9">The sequence shown here is derived from an EMBL/GenBank/DDBJ whole genome shotgun (WGS) entry which is preliminary data.</text>
</comment>
<keyword evidence="4 7" id="KW-0812">Transmembrane</keyword>
<dbReference type="InterPro" id="IPR002912">
    <property type="entry name" value="ACT_dom"/>
</dbReference>
<dbReference type="InterPro" id="IPR045865">
    <property type="entry name" value="ACT-like_dom_sf"/>
</dbReference>
<dbReference type="GO" id="GO:0005886">
    <property type="term" value="C:plasma membrane"/>
    <property type="evidence" value="ECO:0007669"/>
    <property type="project" value="UniProtKB-SubCell"/>
</dbReference>
<dbReference type="PANTHER" id="PTHR33778">
    <property type="entry name" value="PROTEIN MGTC"/>
    <property type="match status" value="1"/>
</dbReference>
<evidence type="ECO:0000256" key="5">
    <source>
        <dbReference type="ARBA" id="ARBA00022989"/>
    </source>
</evidence>
<keyword evidence="5 7" id="KW-1133">Transmembrane helix</keyword>
<evidence type="ECO:0000313" key="10">
    <source>
        <dbReference type="Proteomes" id="UP000010716"/>
    </source>
</evidence>
<evidence type="ECO:0000256" key="1">
    <source>
        <dbReference type="ARBA" id="ARBA00004651"/>
    </source>
</evidence>
<dbReference type="Pfam" id="PF13291">
    <property type="entry name" value="ACT_4"/>
    <property type="match status" value="1"/>
</dbReference>
<evidence type="ECO:0000256" key="4">
    <source>
        <dbReference type="ARBA" id="ARBA00022692"/>
    </source>
</evidence>
<dbReference type="Proteomes" id="UP000010716">
    <property type="component" value="Unassembled WGS sequence"/>
</dbReference>
<sequence length="242" mass="26589">MELFHKWWMWIQDAHYLEITLRLLLATLLGGLVGLEREQSNRPAGFRTHILVCVGSALIMLISIYGFEEYIKERSQYGYVVADPARLAAQVVSGIGFLGAGTILVHGFAIRGLTTAASLWVVAGIGLALGAGFYFGAILSTGLVLLSLVVLNRFESAVLHKSYFHRLVLKMEDQPGKLGEIATKLGEQNVNIRKLSIEEASQTDPDTVRLVLNIRIPNTVSMAILVDQLRSLDGVKEVSIDK</sequence>
<dbReference type="EMBL" id="AFCE01000102">
    <property type="protein sequence ID" value="EGL83490.1"/>
    <property type="molecule type" value="Genomic_DNA"/>
</dbReference>
<keyword evidence="6 7" id="KW-0472">Membrane</keyword>
<accession>F5L592</accession>
<feature type="transmembrane region" description="Helical" evidence="7">
    <location>
        <begin position="15"/>
        <end position="35"/>
    </location>
</feature>
<dbReference type="eggNOG" id="COG1285">
    <property type="taxonomic scope" value="Bacteria"/>
</dbReference>
<dbReference type="InterPro" id="IPR003416">
    <property type="entry name" value="MgtC/SapB/SrpB/YhiD_fam"/>
</dbReference>
<dbReference type="PANTHER" id="PTHR33778:SF1">
    <property type="entry name" value="MAGNESIUM TRANSPORTER YHID-RELATED"/>
    <property type="match status" value="1"/>
</dbReference>